<comment type="similarity">
    <text evidence="1">Belongs to the glycosyltransferase 2 family.</text>
</comment>
<evidence type="ECO:0000313" key="6">
    <source>
        <dbReference type="EMBL" id="MDT7041555.1"/>
    </source>
</evidence>
<reference evidence="6 7" key="1">
    <citation type="journal article" date="2023" name="ISME J.">
        <title>Cultivation and genomic characterization of novel and ubiquitous marine nitrite-oxidizing bacteria from the Nitrospirales.</title>
        <authorList>
            <person name="Mueller A.J."/>
            <person name="Daebeler A."/>
            <person name="Herbold C.W."/>
            <person name="Kirkegaard R.H."/>
            <person name="Daims H."/>
        </authorList>
    </citation>
    <scope>NUCLEOTIDE SEQUENCE [LARGE SCALE GENOMIC DNA]</scope>
    <source>
        <strain evidence="6 7">EB</strain>
    </source>
</reference>
<dbReference type="Gene3D" id="3.90.550.10">
    <property type="entry name" value="Spore Coat Polysaccharide Biosynthesis Protein SpsA, Chain A"/>
    <property type="match status" value="1"/>
</dbReference>
<protein>
    <submittedName>
        <fullName evidence="6">Glycosyltransferase family 2 protein</fullName>
    </submittedName>
</protein>
<feature type="transmembrane region" description="Helical" evidence="4">
    <location>
        <begin position="305"/>
        <end position="329"/>
    </location>
</feature>
<evidence type="ECO:0000256" key="2">
    <source>
        <dbReference type="ARBA" id="ARBA00022676"/>
    </source>
</evidence>
<keyword evidence="2" id="KW-0328">Glycosyltransferase</keyword>
<evidence type="ECO:0000256" key="4">
    <source>
        <dbReference type="SAM" id="Phobius"/>
    </source>
</evidence>
<accession>A0ABU3K5C0</accession>
<dbReference type="Proteomes" id="UP001250932">
    <property type="component" value="Unassembled WGS sequence"/>
</dbReference>
<evidence type="ECO:0000313" key="7">
    <source>
        <dbReference type="Proteomes" id="UP001250932"/>
    </source>
</evidence>
<feature type="domain" description="Glycosyltransferase 2-like" evidence="5">
    <location>
        <begin position="14"/>
        <end position="134"/>
    </location>
</feature>
<comment type="caution">
    <text evidence="6">The sequence shown here is derived from an EMBL/GenBank/DDBJ whole genome shotgun (WGS) entry which is preliminary data.</text>
</comment>
<feature type="transmembrane region" description="Helical" evidence="4">
    <location>
        <begin position="276"/>
        <end position="293"/>
    </location>
</feature>
<evidence type="ECO:0000256" key="1">
    <source>
        <dbReference type="ARBA" id="ARBA00006739"/>
    </source>
</evidence>
<dbReference type="InterPro" id="IPR001173">
    <property type="entry name" value="Glyco_trans_2-like"/>
</dbReference>
<keyword evidence="4" id="KW-0472">Membrane</keyword>
<proteinExistence type="inferred from homology"/>
<keyword evidence="3" id="KW-0808">Transferase</keyword>
<organism evidence="6 7">
    <name type="scientific">Candidatus Nitronereus thalassa</name>
    <dbReference type="NCBI Taxonomy" id="3020898"/>
    <lineage>
        <taxon>Bacteria</taxon>
        <taxon>Pseudomonadati</taxon>
        <taxon>Nitrospirota</taxon>
        <taxon>Nitrospiria</taxon>
        <taxon>Nitrospirales</taxon>
        <taxon>Nitrospiraceae</taxon>
        <taxon>Candidatus Nitronereus</taxon>
    </lineage>
</organism>
<dbReference type="EMBL" id="JAQOUE010000001">
    <property type="protein sequence ID" value="MDT7041555.1"/>
    <property type="molecule type" value="Genomic_DNA"/>
</dbReference>
<dbReference type="CDD" id="cd02525">
    <property type="entry name" value="Succinoglycan_BP_ExoA"/>
    <property type="match status" value="1"/>
</dbReference>
<dbReference type="PANTHER" id="PTHR43630:SF1">
    <property type="entry name" value="POLY-BETA-1,6-N-ACETYL-D-GLUCOSAMINE SYNTHASE"/>
    <property type="match status" value="1"/>
</dbReference>
<name>A0ABU3K5C0_9BACT</name>
<evidence type="ECO:0000259" key="5">
    <source>
        <dbReference type="Pfam" id="PF00535"/>
    </source>
</evidence>
<keyword evidence="4" id="KW-1133">Transmembrane helix</keyword>
<gene>
    <name evidence="6" type="ORF">PPG34_04285</name>
</gene>
<keyword evidence="4" id="KW-0812">Transmembrane</keyword>
<keyword evidence="7" id="KW-1185">Reference proteome</keyword>
<dbReference type="RefSeq" id="WP_313831905.1">
    <property type="nucleotide sequence ID" value="NZ_JAQOUE010000001.1"/>
</dbReference>
<dbReference type="SUPFAM" id="SSF53448">
    <property type="entry name" value="Nucleotide-diphospho-sugar transferases"/>
    <property type="match status" value="1"/>
</dbReference>
<dbReference type="InterPro" id="IPR029044">
    <property type="entry name" value="Nucleotide-diphossugar_trans"/>
</dbReference>
<feature type="transmembrane region" description="Helical" evidence="4">
    <location>
        <begin position="253"/>
        <end position="270"/>
    </location>
</feature>
<evidence type="ECO:0000256" key="3">
    <source>
        <dbReference type="ARBA" id="ARBA00022679"/>
    </source>
</evidence>
<dbReference type="Pfam" id="PF00535">
    <property type="entry name" value="Glycos_transf_2"/>
    <property type="match status" value="1"/>
</dbReference>
<dbReference type="PANTHER" id="PTHR43630">
    <property type="entry name" value="POLY-BETA-1,6-N-ACETYL-D-GLUCOSAMINE SYNTHASE"/>
    <property type="match status" value="1"/>
</dbReference>
<sequence>MMLTSLSPTTPAVSILIPCRNEKDHIEGCIRSILKQQAPEESYEVIIADGMSDDGTREILQRLSEEDPRIRVIDNPGRIVSTGLNEAISSARGRIIIRMDAHTSYAPNYIQECIKVLTESGADNVGGPWVAKGAGKISCAIAAAFQSPFGVGGARGHDPNFEGIVDTVYLGCWPKDVFAKHGPFDEELVRNQDDEYNLRITRNGGRIYQSPRIRSWYRPRGSLRALFRQYMQYGYWKVRVIQKHKLPASLRHLIPGCFVLSVICLPLIALGWFPAIWAWGGVVGLYGLLNLLASISTARQKGWGLIWVLPIVFACYHFAYGVGFLRGIWDFVVIRKGPQEFFTKLSRQTASHS</sequence>